<dbReference type="CDD" id="cd06223">
    <property type="entry name" value="PRTases_typeI"/>
    <property type="match status" value="1"/>
</dbReference>
<gene>
    <name evidence="14" type="ORF">CEUTPL_LOCUS8612</name>
</gene>
<dbReference type="GO" id="GO:0006168">
    <property type="term" value="P:adenine salvage"/>
    <property type="evidence" value="ECO:0007669"/>
    <property type="project" value="InterPro"/>
</dbReference>
<dbReference type="SUPFAM" id="SSF53271">
    <property type="entry name" value="PRTase-like"/>
    <property type="match status" value="1"/>
</dbReference>
<comment type="catalytic activity">
    <reaction evidence="1">
        <text>AMP + diphosphate = 5-phospho-alpha-D-ribose 1-diphosphate + adenine</text>
        <dbReference type="Rhea" id="RHEA:16609"/>
        <dbReference type="ChEBI" id="CHEBI:16708"/>
        <dbReference type="ChEBI" id="CHEBI:33019"/>
        <dbReference type="ChEBI" id="CHEBI:58017"/>
        <dbReference type="ChEBI" id="CHEBI:456215"/>
        <dbReference type="EC" id="2.4.2.7"/>
    </reaction>
</comment>
<comment type="function">
    <text evidence="2">Catalyzes a salvage reaction resulting in the formation of AMP, that is energically less costly than de novo synthesis.</text>
</comment>
<keyword evidence="15" id="KW-1185">Reference proteome</keyword>
<evidence type="ECO:0000256" key="2">
    <source>
        <dbReference type="ARBA" id="ARBA00003968"/>
    </source>
</evidence>
<organism evidence="14 15">
    <name type="scientific">Ceutorhynchus assimilis</name>
    <name type="common">cabbage seed weevil</name>
    <dbReference type="NCBI Taxonomy" id="467358"/>
    <lineage>
        <taxon>Eukaryota</taxon>
        <taxon>Metazoa</taxon>
        <taxon>Ecdysozoa</taxon>
        <taxon>Arthropoda</taxon>
        <taxon>Hexapoda</taxon>
        <taxon>Insecta</taxon>
        <taxon>Pterygota</taxon>
        <taxon>Neoptera</taxon>
        <taxon>Endopterygota</taxon>
        <taxon>Coleoptera</taxon>
        <taxon>Polyphaga</taxon>
        <taxon>Cucujiformia</taxon>
        <taxon>Curculionidae</taxon>
        <taxon>Ceutorhynchinae</taxon>
        <taxon>Ceutorhynchus</taxon>
    </lineage>
</organism>
<evidence type="ECO:0000256" key="6">
    <source>
        <dbReference type="ARBA" id="ARBA00011738"/>
    </source>
</evidence>
<dbReference type="GO" id="GO:0006166">
    <property type="term" value="P:purine ribonucleoside salvage"/>
    <property type="evidence" value="ECO:0007669"/>
    <property type="project" value="UniProtKB-KW"/>
</dbReference>
<dbReference type="NCBIfam" id="NF002636">
    <property type="entry name" value="PRK02304.1-5"/>
    <property type="match status" value="1"/>
</dbReference>
<dbReference type="Gene3D" id="3.40.50.2020">
    <property type="match status" value="1"/>
</dbReference>
<reference evidence="14" key="1">
    <citation type="submission" date="2022-01" db="EMBL/GenBank/DDBJ databases">
        <authorList>
            <person name="King R."/>
        </authorList>
    </citation>
    <scope>NUCLEOTIDE SEQUENCE</scope>
</reference>
<name>A0A9P0DIA5_9CUCU</name>
<dbReference type="AlphaFoldDB" id="A0A9P0DIA5"/>
<evidence type="ECO:0000256" key="1">
    <source>
        <dbReference type="ARBA" id="ARBA00000868"/>
    </source>
</evidence>
<comment type="pathway">
    <text evidence="4">Purine metabolism; AMP biosynthesis via salvage pathway; AMP from adenine: step 1/1.</text>
</comment>
<comment type="subunit">
    <text evidence="6">Homodimer.</text>
</comment>
<dbReference type="InterPro" id="IPR029057">
    <property type="entry name" value="PRTase-like"/>
</dbReference>
<dbReference type="InterPro" id="IPR005764">
    <property type="entry name" value="Ade_phspho_trans"/>
</dbReference>
<dbReference type="NCBIfam" id="TIGR01090">
    <property type="entry name" value="apt"/>
    <property type="match status" value="1"/>
</dbReference>
<sequence>MTDNNRKLSDQQKLELIKEAVKSYPDFPVPGVNFKDLFSVLQNPPIFAILNEILVKTAKQIQPAVECVVGLESRGFLLAPLIALELQIPFVPIRKKGKLPGKVKSHKYALEYGQDIVEIQEGAIKPNEKVLIVDDLLATGGTLNAACQLISQVGGNVASCLIVIELLDLKGRDKVSSPISSLIQY</sequence>
<dbReference type="Proteomes" id="UP001152799">
    <property type="component" value="Chromosome 4"/>
</dbReference>
<evidence type="ECO:0000256" key="3">
    <source>
        <dbReference type="ARBA" id="ARBA00004496"/>
    </source>
</evidence>
<dbReference type="InterPro" id="IPR000836">
    <property type="entry name" value="PRTase_dom"/>
</dbReference>
<evidence type="ECO:0000313" key="15">
    <source>
        <dbReference type="Proteomes" id="UP001152799"/>
    </source>
</evidence>
<evidence type="ECO:0000256" key="7">
    <source>
        <dbReference type="ARBA" id="ARBA00011893"/>
    </source>
</evidence>
<proteinExistence type="inferred from homology"/>
<dbReference type="EMBL" id="OU892280">
    <property type="protein sequence ID" value="CAH1129963.1"/>
    <property type="molecule type" value="Genomic_DNA"/>
</dbReference>
<comment type="subcellular location">
    <subcellularLocation>
        <location evidence="3">Cytoplasm</location>
    </subcellularLocation>
</comment>
<dbReference type="InterPro" id="IPR050054">
    <property type="entry name" value="UPRTase/APRTase"/>
</dbReference>
<evidence type="ECO:0000256" key="10">
    <source>
        <dbReference type="ARBA" id="ARBA00022676"/>
    </source>
</evidence>
<evidence type="ECO:0000256" key="9">
    <source>
        <dbReference type="ARBA" id="ARBA00022490"/>
    </source>
</evidence>
<evidence type="ECO:0000313" key="14">
    <source>
        <dbReference type="EMBL" id="CAH1129963.1"/>
    </source>
</evidence>
<dbReference type="EC" id="2.4.2.7" evidence="7"/>
<dbReference type="PANTHER" id="PTHR32315">
    <property type="entry name" value="ADENINE PHOSPHORIBOSYLTRANSFERASE"/>
    <property type="match status" value="1"/>
</dbReference>
<comment type="similarity">
    <text evidence="5">Belongs to the purine/pyrimidine phosphoribosyltransferase family.</text>
</comment>
<dbReference type="Pfam" id="PF00156">
    <property type="entry name" value="Pribosyltran"/>
    <property type="match status" value="1"/>
</dbReference>
<dbReference type="GO" id="GO:0003999">
    <property type="term" value="F:adenine phosphoribosyltransferase activity"/>
    <property type="evidence" value="ECO:0007669"/>
    <property type="project" value="UniProtKB-EC"/>
</dbReference>
<dbReference type="FunFam" id="3.40.50.2020:FF:000021">
    <property type="entry name" value="Adenine phosphoribosyltransferase"/>
    <property type="match status" value="1"/>
</dbReference>
<keyword evidence="9" id="KW-0963">Cytoplasm</keyword>
<dbReference type="NCBIfam" id="NF002634">
    <property type="entry name" value="PRK02304.1-3"/>
    <property type="match status" value="1"/>
</dbReference>
<protein>
    <recommendedName>
        <fullName evidence="8">Adenine phosphoribosyltransferase</fullName>
        <ecNumber evidence="7">2.4.2.7</ecNumber>
    </recommendedName>
</protein>
<dbReference type="PANTHER" id="PTHR32315:SF3">
    <property type="entry name" value="ADENINE PHOSPHORIBOSYLTRANSFERASE"/>
    <property type="match status" value="1"/>
</dbReference>
<keyword evidence="10" id="KW-0328">Glycosyltransferase</keyword>
<accession>A0A9P0DIA5</accession>
<evidence type="ECO:0000256" key="11">
    <source>
        <dbReference type="ARBA" id="ARBA00022679"/>
    </source>
</evidence>
<evidence type="ECO:0000256" key="8">
    <source>
        <dbReference type="ARBA" id="ARBA00017366"/>
    </source>
</evidence>
<dbReference type="GO" id="GO:0002055">
    <property type="term" value="F:adenine binding"/>
    <property type="evidence" value="ECO:0007669"/>
    <property type="project" value="TreeGrafter"/>
</dbReference>
<evidence type="ECO:0000259" key="13">
    <source>
        <dbReference type="Pfam" id="PF00156"/>
    </source>
</evidence>
<dbReference type="GO" id="GO:0044209">
    <property type="term" value="P:AMP salvage"/>
    <property type="evidence" value="ECO:0007669"/>
    <property type="project" value="TreeGrafter"/>
</dbReference>
<dbReference type="HAMAP" id="MF_00004">
    <property type="entry name" value="Aden_phosphoribosyltr"/>
    <property type="match status" value="1"/>
</dbReference>
<evidence type="ECO:0000256" key="5">
    <source>
        <dbReference type="ARBA" id="ARBA00008391"/>
    </source>
</evidence>
<feature type="domain" description="Phosphoribosyltransferase" evidence="13">
    <location>
        <begin position="40"/>
        <end position="164"/>
    </location>
</feature>
<keyword evidence="12" id="KW-0660">Purine salvage</keyword>
<dbReference type="OrthoDB" id="363185at2759"/>
<dbReference type="GO" id="GO:0005737">
    <property type="term" value="C:cytoplasm"/>
    <property type="evidence" value="ECO:0007669"/>
    <property type="project" value="UniProtKB-SubCell"/>
</dbReference>
<evidence type="ECO:0000256" key="12">
    <source>
        <dbReference type="ARBA" id="ARBA00022726"/>
    </source>
</evidence>
<keyword evidence="11" id="KW-0808">Transferase</keyword>
<dbReference type="GO" id="GO:0016208">
    <property type="term" value="F:AMP binding"/>
    <property type="evidence" value="ECO:0007669"/>
    <property type="project" value="TreeGrafter"/>
</dbReference>
<evidence type="ECO:0000256" key="4">
    <source>
        <dbReference type="ARBA" id="ARBA00004659"/>
    </source>
</evidence>